<dbReference type="KEGG" id="cbac:JI75_06950"/>
<evidence type="ECO:0000259" key="1">
    <source>
        <dbReference type="PROSITE" id="PS50995"/>
    </source>
</evidence>
<dbReference type="SUPFAM" id="SSF46785">
    <property type="entry name" value="Winged helix' DNA-binding domain"/>
    <property type="match status" value="1"/>
</dbReference>
<feature type="domain" description="HTH marR-type" evidence="1">
    <location>
        <begin position="1"/>
        <end position="135"/>
    </location>
</feature>
<dbReference type="Proteomes" id="UP000031121">
    <property type="component" value="Chromosome"/>
</dbReference>
<keyword evidence="3" id="KW-1185">Reference proteome</keyword>
<dbReference type="GO" id="GO:0003700">
    <property type="term" value="F:DNA-binding transcription factor activity"/>
    <property type="evidence" value="ECO:0007669"/>
    <property type="project" value="InterPro"/>
</dbReference>
<dbReference type="HOGENOM" id="CLU_1683801_0_0_11"/>
<evidence type="ECO:0000313" key="2">
    <source>
        <dbReference type="EMBL" id="AJC12437.1"/>
    </source>
</evidence>
<sequence>MTEAVQTLRQLKKASKLTRLAFHENGPRSYQRGVGALMRFLLEADGQATQRELVDKLDLNRGQLKDVVKKAVRNGFATIEDADGERTYAVRLTDEGREVAEKRLEANERAAEEILSALSAEERAQLDALTEKLIVSLKEAGVSGKGKGRRAHKHHGHRHGCR</sequence>
<accession>A0A0A8BB79</accession>
<dbReference type="PROSITE" id="PS50995">
    <property type="entry name" value="HTH_MARR_2"/>
    <property type="match status" value="1"/>
</dbReference>
<reference evidence="2 3" key="2">
    <citation type="journal article" date="2015" name="Genome Announc.">
        <title>Complete Genome Sequence of Coriobacteriaceae Strain 68-1-3, a Novel Mucus-Degrading Isolate from the Swine Intestinal Tract.</title>
        <authorList>
            <person name="Looft T."/>
            <person name="Bayles D.O."/>
            <person name="Alt D.P."/>
            <person name="Stanton T.B."/>
        </authorList>
    </citation>
    <scope>NUCLEOTIDE SEQUENCE [LARGE SCALE GENOMIC DNA]</scope>
    <source>
        <strain evidence="2 3">68-1-3</strain>
    </source>
</reference>
<dbReference type="SMART" id="SM00347">
    <property type="entry name" value="HTH_MARR"/>
    <property type="match status" value="1"/>
</dbReference>
<dbReference type="AlphaFoldDB" id="A0A0A8BB79"/>
<proteinExistence type="predicted"/>
<organism evidence="2 3">
    <name type="scientific">Berryella intestinalis</name>
    <dbReference type="NCBI Taxonomy" id="1531429"/>
    <lineage>
        <taxon>Bacteria</taxon>
        <taxon>Bacillati</taxon>
        <taxon>Actinomycetota</taxon>
        <taxon>Coriobacteriia</taxon>
        <taxon>Eggerthellales</taxon>
        <taxon>Eggerthellaceae</taxon>
        <taxon>Berryella</taxon>
    </lineage>
</organism>
<protein>
    <submittedName>
        <fullName evidence="2">MarR family transcriptional regulator</fullName>
    </submittedName>
</protein>
<dbReference type="InterPro" id="IPR036390">
    <property type="entry name" value="WH_DNA-bd_sf"/>
</dbReference>
<dbReference type="Gene3D" id="1.10.10.10">
    <property type="entry name" value="Winged helix-like DNA-binding domain superfamily/Winged helix DNA-binding domain"/>
    <property type="match status" value="1"/>
</dbReference>
<dbReference type="EMBL" id="CP009302">
    <property type="protein sequence ID" value="AJC12437.1"/>
    <property type="molecule type" value="Genomic_DNA"/>
</dbReference>
<dbReference type="PRINTS" id="PR00598">
    <property type="entry name" value="HTHMARR"/>
</dbReference>
<reference evidence="3" key="1">
    <citation type="submission" date="2014-08" db="EMBL/GenBank/DDBJ databases">
        <title>Coriobacteriaceae sp. complete genome.</title>
        <authorList>
            <person name="Looft T."/>
            <person name="Bayles D.O."/>
            <person name="Stanton T.B."/>
        </authorList>
    </citation>
    <scope>NUCLEOTIDE SEQUENCE [LARGE SCALE GENOMIC DNA]</scope>
    <source>
        <strain evidence="3">68-1-3</strain>
    </source>
</reference>
<dbReference type="InterPro" id="IPR000835">
    <property type="entry name" value="HTH_MarR-typ"/>
</dbReference>
<dbReference type="InterPro" id="IPR036388">
    <property type="entry name" value="WH-like_DNA-bd_sf"/>
</dbReference>
<name>A0A0A8BB79_9ACTN</name>
<dbReference type="OrthoDB" id="3177763at2"/>
<gene>
    <name evidence="2" type="ORF">JI75_06950</name>
</gene>
<dbReference type="RefSeq" id="WP_039689746.1">
    <property type="nucleotide sequence ID" value="NZ_CP009302.1"/>
</dbReference>
<evidence type="ECO:0000313" key="3">
    <source>
        <dbReference type="Proteomes" id="UP000031121"/>
    </source>
</evidence>